<dbReference type="PANTHER" id="PTHR30344:SF1">
    <property type="entry name" value="6-PHOSPHOGLUCONOLACTONASE"/>
    <property type="match status" value="1"/>
</dbReference>
<reference evidence="2 3" key="1">
    <citation type="submission" date="2017-05" db="EMBL/GenBank/DDBJ databases">
        <title>Complete genome sequence of Streptomyces sp. SCSIO 03032 revealed the diverse biosynthetic pathways for its bioactive secondary metabolites.</title>
        <authorList>
            <person name="Ma L."/>
            <person name="Zhu Y."/>
            <person name="Zhang W."/>
            <person name="Zhang G."/>
            <person name="Tian X."/>
            <person name="Zhang S."/>
            <person name="Zhang C."/>
        </authorList>
    </citation>
    <scope>NUCLEOTIDE SEQUENCE [LARGE SCALE GENOMIC DNA]</scope>
    <source>
        <strain evidence="2 3">SCSIO 03032</strain>
    </source>
</reference>
<keyword evidence="3" id="KW-1185">Reference proteome</keyword>
<accession>A0A1W7D6X5</accession>
<organism evidence="2 3">
    <name type="scientific">Streptomyces marincola</name>
    <dbReference type="NCBI Taxonomy" id="2878388"/>
    <lineage>
        <taxon>Bacteria</taxon>
        <taxon>Bacillati</taxon>
        <taxon>Actinomycetota</taxon>
        <taxon>Actinomycetes</taxon>
        <taxon>Kitasatosporales</taxon>
        <taxon>Streptomycetaceae</taxon>
        <taxon>Streptomyces</taxon>
    </lineage>
</organism>
<evidence type="ECO:0000313" key="2">
    <source>
        <dbReference type="EMBL" id="ARQ72649.1"/>
    </source>
</evidence>
<gene>
    <name evidence="2" type="ORF">CAG99_25930</name>
</gene>
<name>A0A1W7D6X5_9ACTN</name>
<sequence length="338" mass="34512">MLCVGSYTAEEGAAGITVLREHADGAFDRVSELALPDCSWLAWHPRLPVVYTVHERAEGAVSAVALRPDGSVDTVLGTVSTGGAEPCHLAVTPDARHLLVANYGSGSAAVVALDEHGAPTARTDLAEHSGTGPVEDRQEGPHAHMVTLGPGGGTVAVTDLGSDTLWSYTLTGDGRLERLAASRLPAGTGPRQLVRTGDPARAHVVAELAAGLLTVAEEAPGVFSVLASAPASRHAGDNLPAQFSLAADGRLGLLSNRGPDTIAVFDLTSATPVAIAEHPLDAAWPRHFAVAGDRVHVAAQQADAVVTLRLDTGTGRLTETGRLRISAPACVAPGPAAG</sequence>
<evidence type="ECO:0000313" key="3">
    <source>
        <dbReference type="Proteomes" id="UP000194218"/>
    </source>
</evidence>
<dbReference type="PANTHER" id="PTHR30344">
    <property type="entry name" value="6-PHOSPHOGLUCONOLACTONASE-RELATED"/>
    <property type="match status" value="1"/>
</dbReference>
<dbReference type="InterPro" id="IPR011048">
    <property type="entry name" value="Haem_d1_sf"/>
</dbReference>
<dbReference type="InterPro" id="IPR015943">
    <property type="entry name" value="WD40/YVTN_repeat-like_dom_sf"/>
</dbReference>
<evidence type="ECO:0008006" key="4">
    <source>
        <dbReference type="Google" id="ProtNLM"/>
    </source>
</evidence>
<dbReference type="Gene3D" id="2.130.10.10">
    <property type="entry name" value="YVTN repeat-like/Quinoprotein amine dehydrogenase"/>
    <property type="match status" value="1"/>
</dbReference>
<dbReference type="InterPro" id="IPR050282">
    <property type="entry name" value="Cycloisomerase_2"/>
</dbReference>
<dbReference type="EMBL" id="CP021121">
    <property type="protein sequence ID" value="ARQ72649.1"/>
    <property type="molecule type" value="Genomic_DNA"/>
</dbReference>
<dbReference type="InterPro" id="IPR019405">
    <property type="entry name" value="Lactonase_7-beta_prop"/>
</dbReference>
<dbReference type="AlphaFoldDB" id="A0A1W7D6X5"/>
<dbReference type="GO" id="GO:0017057">
    <property type="term" value="F:6-phosphogluconolactonase activity"/>
    <property type="evidence" value="ECO:0007669"/>
    <property type="project" value="TreeGrafter"/>
</dbReference>
<comment type="similarity">
    <text evidence="1">Belongs to the cycloisomerase 2 family.</text>
</comment>
<dbReference type="SUPFAM" id="SSF51004">
    <property type="entry name" value="C-terminal (heme d1) domain of cytochrome cd1-nitrite reductase"/>
    <property type="match status" value="1"/>
</dbReference>
<dbReference type="Pfam" id="PF10282">
    <property type="entry name" value="Lactonase"/>
    <property type="match status" value="1"/>
</dbReference>
<proteinExistence type="inferred from homology"/>
<dbReference type="KEGG" id="smao:CAG99_25930"/>
<evidence type="ECO:0000256" key="1">
    <source>
        <dbReference type="ARBA" id="ARBA00005564"/>
    </source>
</evidence>
<dbReference type="Proteomes" id="UP000194218">
    <property type="component" value="Chromosome"/>
</dbReference>
<protein>
    <recommendedName>
        <fullName evidence="4">6-phosphogluconolactonase, cycloisomerase 2 family</fullName>
    </recommendedName>
</protein>